<evidence type="ECO:0000313" key="4">
    <source>
        <dbReference type="EMBL" id="CAB4984369.1"/>
    </source>
</evidence>
<dbReference type="EMBL" id="CAFBQW010000366">
    <property type="protein sequence ID" value="CAB5069460.1"/>
    <property type="molecule type" value="Genomic_DNA"/>
</dbReference>
<dbReference type="Gene3D" id="2.60.120.10">
    <property type="entry name" value="Jelly Rolls"/>
    <property type="match status" value="1"/>
</dbReference>
<dbReference type="Pfam" id="PF00027">
    <property type="entry name" value="cNMP_binding"/>
    <property type="match status" value="1"/>
</dbReference>
<reference evidence="2" key="1">
    <citation type="submission" date="2020-05" db="EMBL/GenBank/DDBJ databases">
        <authorList>
            <person name="Chiriac C."/>
            <person name="Salcher M."/>
            <person name="Ghai R."/>
            <person name="Kavagutti S V."/>
        </authorList>
    </citation>
    <scope>NUCLEOTIDE SEQUENCE</scope>
</reference>
<sequence>MNAPANNLGQIRKLPIFASLTEEELTEIEQLTDEVHIEQGRTIMRQGDLGQEFALIVSGEANIIKDDQVVARIGPGDYFGEVALLDSITRSASVVAATDMTLEVIDRRGFNTLLDDVPRLARALLRGIAHRLAEREEEIDQLRVELARQA</sequence>
<dbReference type="PANTHER" id="PTHR11635">
    <property type="entry name" value="CAMP-DEPENDENT PROTEIN KINASE REGULATORY CHAIN"/>
    <property type="match status" value="1"/>
</dbReference>
<gene>
    <name evidence="2" type="ORF">UFOPK2582_00895</name>
    <name evidence="3" type="ORF">UFOPK3046_01182</name>
    <name evidence="4" type="ORF">UFOPK3914_01206</name>
    <name evidence="5" type="ORF">UFOPK4173_01856</name>
    <name evidence="6" type="ORF">UFOPK4354_02121</name>
</gene>
<evidence type="ECO:0000313" key="6">
    <source>
        <dbReference type="EMBL" id="CAB5069460.1"/>
    </source>
</evidence>
<dbReference type="InterPro" id="IPR050503">
    <property type="entry name" value="cAMP-dep_PK_reg_su-like"/>
</dbReference>
<evidence type="ECO:0000313" key="3">
    <source>
        <dbReference type="EMBL" id="CAB4811476.1"/>
    </source>
</evidence>
<dbReference type="InterPro" id="IPR018488">
    <property type="entry name" value="cNMP-bd_CS"/>
</dbReference>
<proteinExistence type="predicted"/>
<accession>A0A6J6PVR9</accession>
<dbReference type="InterPro" id="IPR000595">
    <property type="entry name" value="cNMP-bd_dom"/>
</dbReference>
<evidence type="ECO:0000313" key="5">
    <source>
        <dbReference type="EMBL" id="CAB5040664.1"/>
    </source>
</evidence>
<name>A0A6J6PVR9_9ZZZZ</name>
<dbReference type="PROSITE" id="PS00889">
    <property type="entry name" value="CNMP_BINDING_2"/>
    <property type="match status" value="1"/>
</dbReference>
<dbReference type="SUPFAM" id="SSF51206">
    <property type="entry name" value="cAMP-binding domain-like"/>
    <property type="match status" value="1"/>
</dbReference>
<organism evidence="2">
    <name type="scientific">freshwater metagenome</name>
    <dbReference type="NCBI Taxonomy" id="449393"/>
    <lineage>
        <taxon>unclassified sequences</taxon>
        <taxon>metagenomes</taxon>
        <taxon>ecological metagenomes</taxon>
    </lineage>
</organism>
<dbReference type="AlphaFoldDB" id="A0A6J6PVR9"/>
<dbReference type="SMART" id="SM00100">
    <property type="entry name" value="cNMP"/>
    <property type="match status" value="1"/>
</dbReference>
<dbReference type="InterPro" id="IPR014710">
    <property type="entry name" value="RmlC-like_jellyroll"/>
</dbReference>
<dbReference type="EMBL" id="CAFAAQ010000107">
    <property type="protein sequence ID" value="CAB4811476.1"/>
    <property type="molecule type" value="Genomic_DNA"/>
</dbReference>
<dbReference type="GO" id="GO:0005829">
    <property type="term" value="C:cytosol"/>
    <property type="evidence" value="ECO:0007669"/>
    <property type="project" value="TreeGrafter"/>
</dbReference>
<dbReference type="CDD" id="cd00038">
    <property type="entry name" value="CAP_ED"/>
    <property type="match status" value="1"/>
</dbReference>
<dbReference type="GO" id="GO:0005952">
    <property type="term" value="C:cAMP-dependent protein kinase complex"/>
    <property type="evidence" value="ECO:0007669"/>
    <property type="project" value="InterPro"/>
</dbReference>
<evidence type="ECO:0000313" key="2">
    <source>
        <dbReference type="EMBL" id="CAB4699934.1"/>
    </source>
</evidence>
<dbReference type="PROSITE" id="PS50042">
    <property type="entry name" value="CNMP_BINDING_3"/>
    <property type="match status" value="1"/>
</dbReference>
<evidence type="ECO:0000259" key="1">
    <source>
        <dbReference type="PROSITE" id="PS50042"/>
    </source>
</evidence>
<dbReference type="EMBL" id="CAFBPW010000294">
    <property type="protein sequence ID" value="CAB5040664.1"/>
    <property type="molecule type" value="Genomic_DNA"/>
</dbReference>
<feature type="domain" description="Cyclic nucleotide-binding" evidence="1">
    <location>
        <begin position="16"/>
        <end position="131"/>
    </location>
</feature>
<dbReference type="InterPro" id="IPR018490">
    <property type="entry name" value="cNMP-bd_dom_sf"/>
</dbReference>
<dbReference type="EMBL" id="CAEZXS010000095">
    <property type="protein sequence ID" value="CAB4699934.1"/>
    <property type="molecule type" value="Genomic_DNA"/>
</dbReference>
<dbReference type="EMBL" id="CAFBOG010000109">
    <property type="protein sequence ID" value="CAB4984369.1"/>
    <property type="molecule type" value="Genomic_DNA"/>
</dbReference>
<dbReference type="PANTHER" id="PTHR11635:SF152">
    <property type="entry name" value="CAMP-DEPENDENT PROTEIN KINASE TYPE I REGULATORY SUBUNIT-RELATED"/>
    <property type="match status" value="1"/>
</dbReference>
<dbReference type="PRINTS" id="PR00103">
    <property type="entry name" value="CAMPKINASE"/>
</dbReference>
<protein>
    <submittedName>
        <fullName evidence="2">Unannotated protein</fullName>
    </submittedName>
</protein>